<evidence type="ECO:0000313" key="2">
    <source>
        <dbReference type="Proteomes" id="UP000216991"/>
    </source>
</evidence>
<proteinExistence type="predicted"/>
<keyword evidence="2" id="KW-1185">Reference proteome</keyword>
<gene>
    <name evidence="1" type="ORF">CHU93_00545</name>
</gene>
<protein>
    <submittedName>
        <fullName evidence="1">Uncharacterized protein</fullName>
    </submittedName>
</protein>
<sequence>MPKVLPDARSVCQEVRCLEDEQFQLFETIGGVDTTADRRAFHGLDRLTWQPGDEGLELRFRHGRGRGAIASRIPSQTIRLVLRRDQAIRIDWNARLPMSLSGDNRAVVYEQRSYLLQFGSAGAALAFGKMPPSKTVDLTRHIY</sequence>
<name>A0A255Z9P6_9SPHN</name>
<dbReference type="OrthoDB" id="7595314at2"/>
<comment type="caution">
    <text evidence="1">The sequence shown here is derived from an EMBL/GenBank/DDBJ whole genome shotgun (WGS) entry which is preliminary data.</text>
</comment>
<organism evidence="1 2">
    <name type="scientific">Sandarakinorhabdus cyanobacteriorum</name>
    <dbReference type="NCBI Taxonomy" id="1981098"/>
    <lineage>
        <taxon>Bacteria</taxon>
        <taxon>Pseudomonadati</taxon>
        <taxon>Pseudomonadota</taxon>
        <taxon>Alphaproteobacteria</taxon>
        <taxon>Sphingomonadales</taxon>
        <taxon>Sphingosinicellaceae</taxon>
        <taxon>Sandarakinorhabdus</taxon>
    </lineage>
</organism>
<reference evidence="1 2" key="1">
    <citation type="submission" date="2017-07" db="EMBL/GenBank/DDBJ databases">
        <title>Sandarakinorhabdus cyanobacteriorum sp. nov., a novel bacterium isolated from cyanobacterial aggregates in a eutrophic lake.</title>
        <authorList>
            <person name="Cai H."/>
        </authorList>
    </citation>
    <scope>NUCLEOTIDE SEQUENCE [LARGE SCALE GENOMIC DNA]</scope>
    <source>
        <strain evidence="1 2">TH057</strain>
    </source>
</reference>
<dbReference type="Proteomes" id="UP000216991">
    <property type="component" value="Unassembled WGS sequence"/>
</dbReference>
<accession>A0A255Z9P6</accession>
<dbReference type="EMBL" id="NOXT01000028">
    <property type="protein sequence ID" value="OYQ37350.1"/>
    <property type="molecule type" value="Genomic_DNA"/>
</dbReference>
<dbReference type="AlphaFoldDB" id="A0A255Z9P6"/>
<evidence type="ECO:0000313" key="1">
    <source>
        <dbReference type="EMBL" id="OYQ37350.1"/>
    </source>
</evidence>
<dbReference type="RefSeq" id="WP_094472275.1">
    <property type="nucleotide sequence ID" value="NZ_NOXT01000028.1"/>
</dbReference>